<accession>A0A921E792</accession>
<protein>
    <recommendedName>
        <fullName evidence="5">Energy transducer TonB</fullName>
    </recommendedName>
</protein>
<name>A0A921E792_9BACT</name>
<feature type="region of interest" description="Disordered" evidence="1">
    <location>
        <begin position="102"/>
        <end position="181"/>
    </location>
</feature>
<gene>
    <name evidence="3" type="ORF">K8V47_01785</name>
</gene>
<dbReference type="AlphaFoldDB" id="A0A921E792"/>
<dbReference type="SUPFAM" id="SSF74653">
    <property type="entry name" value="TolA/TonB C-terminal domain"/>
    <property type="match status" value="1"/>
</dbReference>
<reference evidence="3" key="2">
    <citation type="submission" date="2021-09" db="EMBL/GenBank/DDBJ databases">
        <authorList>
            <person name="Gilroy R."/>
        </authorList>
    </citation>
    <scope>NUCLEOTIDE SEQUENCE</scope>
    <source>
        <strain evidence="3">4100</strain>
    </source>
</reference>
<proteinExistence type="predicted"/>
<evidence type="ECO:0000256" key="2">
    <source>
        <dbReference type="SAM" id="Phobius"/>
    </source>
</evidence>
<evidence type="ECO:0008006" key="5">
    <source>
        <dbReference type="Google" id="ProtNLM"/>
    </source>
</evidence>
<organism evidence="3 4">
    <name type="scientific">Candidatus Amulumruptor caecigallinarius</name>
    <dbReference type="NCBI Taxonomy" id="2109911"/>
    <lineage>
        <taxon>Bacteria</taxon>
        <taxon>Pseudomonadati</taxon>
        <taxon>Bacteroidota</taxon>
        <taxon>Bacteroidia</taxon>
        <taxon>Bacteroidales</taxon>
        <taxon>Muribaculaceae</taxon>
        <taxon>Candidatus Amulumruptor</taxon>
    </lineage>
</organism>
<evidence type="ECO:0000256" key="1">
    <source>
        <dbReference type="SAM" id="MobiDB-lite"/>
    </source>
</evidence>
<reference evidence="3" key="1">
    <citation type="journal article" date="2021" name="PeerJ">
        <title>Extensive microbial diversity within the chicken gut microbiome revealed by metagenomics and culture.</title>
        <authorList>
            <person name="Gilroy R."/>
            <person name="Ravi A."/>
            <person name="Getino M."/>
            <person name="Pursley I."/>
            <person name="Horton D.L."/>
            <person name="Alikhan N.F."/>
            <person name="Baker D."/>
            <person name="Gharbi K."/>
            <person name="Hall N."/>
            <person name="Watson M."/>
            <person name="Adriaenssens E.M."/>
            <person name="Foster-Nyarko E."/>
            <person name="Jarju S."/>
            <person name="Secka A."/>
            <person name="Antonio M."/>
            <person name="Oren A."/>
            <person name="Chaudhuri R.R."/>
            <person name="La Ragione R."/>
            <person name="Hildebrand F."/>
            <person name="Pallen M.J."/>
        </authorList>
    </citation>
    <scope>NUCLEOTIDE SEQUENCE</scope>
    <source>
        <strain evidence="3">4100</strain>
    </source>
</reference>
<dbReference type="EMBL" id="DYXT01000015">
    <property type="protein sequence ID" value="HJE38484.1"/>
    <property type="molecule type" value="Genomic_DNA"/>
</dbReference>
<feature type="compositionally biased region" description="Basic and acidic residues" evidence="1">
    <location>
        <begin position="111"/>
        <end position="137"/>
    </location>
</feature>
<keyword evidence="2" id="KW-1133">Transmembrane helix</keyword>
<dbReference type="Proteomes" id="UP000711407">
    <property type="component" value="Unassembled WGS sequence"/>
</dbReference>
<comment type="caution">
    <text evidence="3">The sequence shown here is derived from an EMBL/GenBank/DDBJ whole genome shotgun (WGS) entry which is preliminary data.</text>
</comment>
<evidence type="ECO:0000313" key="3">
    <source>
        <dbReference type="EMBL" id="HJE38484.1"/>
    </source>
</evidence>
<sequence length="268" mass="28661">MNHGNSTTASRIWGVLGTIVFHAIVLGMLVLMVLDYNVRRRDMLSELALNRVEEQEDSVDMLLPGEYVMVGDDFYQDVTTPQETAPATAADDAATASDRMLTTTAASDIKATPRRDTESDDKRRARAAEKQAEERRNAQAAKIGERVQFGKPGEGEGSTLKPGSVDGNATTGAALSGRPGVNLKGRTLSHWENPSATESGTIVVAVRVDRKGRVMTASYARGTGSVASNEAARRSCVAAALRSSFSVADDAPAEQTGTITYRFVPPTR</sequence>
<keyword evidence="2" id="KW-0812">Transmembrane</keyword>
<keyword evidence="2" id="KW-0472">Membrane</keyword>
<feature type="transmembrane region" description="Helical" evidence="2">
    <location>
        <begin position="12"/>
        <end position="34"/>
    </location>
</feature>
<evidence type="ECO:0000313" key="4">
    <source>
        <dbReference type="Proteomes" id="UP000711407"/>
    </source>
</evidence>